<sequence>LRQRIGEQMIQIGRRRALRHVGRLDLAVQEIVDLVMEDQRQAGDA</sequence>
<dbReference type="AlphaFoldDB" id="A0A401TMB0"/>
<name>A0A401TMB0_CHIPU</name>
<proteinExistence type="predicted"/>
<evidence type="ECO:0000313" key="2">
    <source>
        <dbReference type="Proteomes" id="UP000287033"/>
    </source>
</evidence>
<dbReference type="EMBL" id="BEZZ01112905">
    <property type="protein sequence ID" value="GCC43759.1"/>
    <property type="molecule type" value="Genomic_DNA"/>
</dbReference>
<accession>A0A401TMB0</accession>
<gene>
    <name evidence="1" type="ORF">chiPu_0027759</name>
</gene>
<comment type="caution">
    <text evidence="1">The sequence shown here is derived from an EMBL/GenBank/DDBJ whole genome shotgun (WGS) entry which is preliminary data.</text>
</comment>
<dbReference type="Proteomes" id="UP000287033">
    <property type="component" value="Unassembled WGS sequence"/>
</dbReference>
<feature type="non-terminal residue" evidence="1">
    <location>
        <position position="1"/>
    </location>
</feature>
<keyword evidence="2" id="KW-1185">Reference proteome</keyword>
<organism evidence="1 2">
    <name type="scientific">Chiloscyllium punctatum</name>
    <name type="common">Brownbanded bambooshark</name>
    <name type="synonym">Hemiscyllium punctatum</name>
    <dbReference type="NCBI Taxonomy" id="137246"/>
    <lineage>
        <taxon>Eukaryota</taxon>
        <taxon>Metazoa</taxon>
        <taxon>Chordata</taxon>
        <taxon>Craniata</taxon>
        <taxon>Vertebrata</taxon>
        <taxon>Chondrichthyes</taxon>
        <taxon>Elasmobranchii</taxon>
        <taxon>Galeomorphii</taxon>
        <taxon>Galeoidea</taxon>
        <taxon>Orectolobiformes</taxon>
        <taxon>Hemiscylliidae</taxon>
        <taxon>Chiloscyllium</taxon>
    </lineage>
</organism>
<reference evidence="1 2" key="1">
    <citation type="journal article" date="2018" name="Nat. Ecol. Evol.">
        <title>Shark genomes provide insights into elasmobranch evolution and the origin of vertebrates.</title>
        <authorList>
            <person name="Hara Y"/>
            <person name="Yamaguchi K"/>
            <person name="Onimaru K"/>
            <person name="Kadota M"/>
            <person name="Koyanagi M"/>
            <person name="Keeley SD"/>
            <person name="Tatsumi K"/>
            <person name="Tanaka K"/>
            <person name="Motone F"/>
            <person name="Kageyama Y"/>
            <person name="Nozu R"/>
            <person name="Adachi N"/>
            <person name="Nishimura O"/>
            <person name="Nakagawa R"/>
            <person name="Tanegashima C"/>
            <person name="Kiyatake I"/>
            <person name="Matsumoto R"/>
            <person name="Murakumo K"/>
            <person name="Nishida K"/>
            <person name="Terakita A"/>
            <person name="Kuratani S"/>
            <person name="Sato K"/>
            <person name="Hyodo S Kuraku.S."/>
        </authorList>
    </citation>
    <scope>NUCLEOTIDE SEQUENCE [LARGE SCALE GENOMIC DNA]</scope>
</reference>
<evidence type="ECO:0000313" key="1">
    <source>
        <dbReference type="EMBL" id="GCC43759.1"/>
    </source>
</evidence>
<protein>
    <submittedName>
        <fullName evidence="1">Uncharacterized protein</fullName>
    </submittedName>
</protein>